<evidence type="ECO:0000256" key="2">
    <source>
        <dbReference type="ARBA" id="ARBA00022840"/>
    </source>
</evidence>
<comment type="caution">
    <text evidence="3">The sequence shown here is derived from an EMBL/GenBank/DDBJ whole genome shotgun (WGS) entry which is preliminary data.</text>
</comment>
<proteinExistence type="predicted"/>
<sequence length="401" mass="42664">MSVMTPPESSKSFRPQGVEAGVHLYLSGFEGDSAALLGARVAGLPLHLSIVPVTEWIDPTDLATAAVAVVQVDADAPASMKRFERLAANDGKPLIAACYEPPLALVRQLLKAGAHDVLPLPLAIDDLEASIAPLRDRAVEQVSAEQIVTNNRLVAIIKARGGIGATAVGAQLACRFAAAEVQAGREAALIDFDVQFGDAAFQLGLRPRLTLTDLIEAGARLDGPLLRSAMTQHKSGLQVAAAPTDMLPLDSLTNEQAIAIVDRALKEFGTVFVDLPANWSNWSLSLVARSNLIILLTDLSVAGLNRARRQIDLLAAQDLGNIEIKVVANRFRKGLFKTVNLGDAEEALGRKIAFTIADEPDLMNAAIDQGLPVGEISRKAPLVRDLDALDKAITTALRLER</sequence>
<reference evidence="4" key="1">
    <citation type="journal article" date="2019" name="Int. J. Syst. Evol. Microbiol.">
        <title>The Global Catalogue of Microorganisms (GCM) 10K type strain sequencing project: providing services to taxonomists for standard genome sequencing and annotation.</title>
        <authorList>
            <consortium name="The Broad Institute Genomics Platform"/>
            <consortium name="The Broad Institute Genome Sequencing Center for Infectious Disease"/>
            <person name="Wu L."/>
            <person name="Ma J."/>
        </authorList>
    </citation>
    <scope>NUCLEOTIDE SEQUENCE [LARGE SCALE GENOMIC DNA]</scope>
    <source>
        <strain evidence="4">NBRC 102146</strain>
    </source>
</reference>
<dbReference type="PANTHER" id="PTHR43384:SF6">
    <property type="entry name" value="SEPTUM SITE-DETERMINING PROTEIN MIND HOMOLOG, CHLOROPLASTIC"/>
    <property type="match status" value="1"/>
</dbReference>
<dbReference type="PANTHER" id="PTHR43384">
    <property type="entry name" value="SEPTUM SITE-DETERMINING PROTEIN MIND HOMOLOG, CHLOROPLASTIC-RELATED"/>
    <property type="match status" value="1"/>
</dbReference>
<dbReference type="InterPro" id="IPR027417">
    <property type="entry name" value="P-loop_NTPase"/>
</dbReference>
<protein>
    <submittedName>
        <fullName evidence="3">Pilus assembly protein CpaE</fullName>
    </submittedName>
</protein>
<keyword evidence="4" id="KW-1185">Reference proteome</keyword>
<accession>A0ABQ5Z517</accession>
<evidence type="ECO:0000256" key="1">
    <source>
        <dbReference type="ARBA" id="ARBA00022741"/>
    </source>
</evidence>
<dbReference type="SUPFAM" id="SSF52540">
    <property type="entry name" value="P-loop containing nucleoside triphosphate hydrolases"/>
    <property type="match status" value="1"/>
</dbReference>
<dbReference type="EMBL" id="BSOO01000005">
    <property type="protein sequence ID" value="GLR47102.1"/>
    <property type="molecule type" value="Genomic_DNA"/>
</dbReference>
<dbReference type="Gene3D" id="3.40.50.300">
    <property type="entry name" value="P-loop containing nucleotide triphosphate hydrolases"/>
    <property type="match status" value="1"/>
</dbReference>
<keyword evidence="1" id="KW-0547">Nucleotide-binding</keyword>
<dbReference type="InterPro" id="IPR050625">
    <property type="entry name" value="ParA/MinD_ATPase"/>
</dbReference>
<gene>
    <name evidence="3" type="ORF">GCM10007925_08130</name>
</gene>
<dbReference type="Proteomes" id="UP001156703">
    <property type="component" value="Unassembled WGS sequence"/>
</dbReference>
<evidence type="ECO:0000313" key="3">
    <source>
        <dbReference type="EMBL" id="GLR47102.1"/>
    </source>
</evidence>
<evidence type="ECO:0000313" key="4">
    <source>
        <dbReference type="Proteomes" id="UP001156703"/>
    </source>
</evidence>
<name>A0ABQ5Z517_9SPHN</name>
<organism evidence="3 4">
    <name type="scientific">Sphingomonas astaxanthinifaciens DSM 22298</name>
    <dbReference type="NCBI Taxonomy" id="1123267"/>
    <lineage>
        <taxon>Bacteria</taxon>
        <taxon>Pseudomonadati</taxon>
        <taxon>Pseudomonadota</taxon>
        <taxon>Alphaproteobacteria</taxon>
        <taxon>Sphingomonadales</taxon>
        <taxon>Sphingomonadaceae</taxon>
        <taxon>Sphingomonas</taxon>
    </lineage>
</organism>
<dbReference type="RefSeq" id="WP_169738090.1">
    <property type="nucleotide sequence ID" value="NZ_JONN01000002.1"/>
</dbReference>
<keyword evidence="2" id="KW-0067">ATP-binding</keyword>